<dbReference type="InterPro" id="IPR036028">
    <property type="entry name" value="SH3-like_dom_sf"/>
</dbReference>
<keyword evidence="2 5" id="KW-0728">SH3 domain</keyword>
<evidence type="ECO:0000313" key="8">
    <source>
        <dbReference type="EMBL" id="EKC97284.1"/>
    </source>
</evidence>
<dbReference type="GO" id="GO:1990904">
    <property type="term" value="C:ribonucleoprotein complex"/>
    <property type="evidence" value="ECO:0007669"/>
    <property type="project" value="UniProtKB-KW"/>
</dbReference>
<keyword evidence="3" id="KW-0689">Ribosomal protein</keyword>
<evidence type="ECO:0000256" key="6">
    <source>
        <dbReference type="SAM" id="MobiDB-lite"/>
    </source>
</evidence>
<dbReference type="STRING" id="1220162.K1V056"/>
<dbReference type="HOGENOM" id="CLU_013085_2_0_1"/>
<dbReference type="PRINTS" id="PR00452">
    <property type="entry name" value="SH3DOMAIN"/>
</dbReference>
<dbReference type="Pfam" id="PF00018">
    <property type="entry name" value="SH3_1"/>
    <property type="match status" value="2"/>
</dbReference>
<dbReference type="GO" id="GO:0030864">
    <property type="term" value="C:cortical actin cytoskeleton"/>
    <property type="evidence" value="ECO:0007669"/>
    <property type="project" value="TreeGrafter"/>
</dbReference>
<gene>
    <name evidence="8" type="ORF">A1Q2_08442</name>
</gene>
<dbReference type="InParanoid" id="K1V056"/>
<feature type="compositionally biased region" description="Pro residues" evidence="6">
    <location>
        <begin position="551"/>
        <end position="562"/>
    </location>
</feature>
<evidence type="ECO:0000256" key="5">
    <source>
        <dbReference type="PROSITE-ProRule" id="PRU00192"/>
    </source>
</evidence>
<dbReference type="GO" id="GO:0005884">
    <property type="term" value="C:actin filament"/>
    <property type="evidence" value="ECO:0007669"/>
    <property type="project" value="TreeGrafter"/>
</dbReference>
<dbReference type="PANTHER" id="PTHR10829:SF42">
    <property type="entry name" value="HIGH OSMOLARITY SIGNALING PROTEIN SHO1"/>
    <property type="match status" value="1"/>
</dbReference>
<evidence type="ECO:0000256" key="2">
    <source>
        <dbReference type="ARBA" id="ARBA00022443"/>
    </source>
</evidence>
<reference evidence="8 9" key="1">
    <citation type="journal article" date="2012" name="Eukaryot. Cell">
        <title>Genome sequence of the Trichosporon asahii environmental strain CBS 8904.</title>
        <authorList>
            <person name="Yang R.Y."/>
            <person name="Li H.T."/>
            <person name="Zhu H."/>
            <person name="Zhou G.P."/>
            <person name="Wang M."/>
            <person name="Wang L."/>
        </authorList>
    </citation>
    <scope>NUCLEOTIDE SEQUENCE [LARGE SCALE GENOMIC DNA]</scope>
    <source>
        <strain evidence="8 9">CBS 8904</strain>
    </source>
</reference>
<dbReference type="FunCoup" id="K1V056">
    <property type="interactions" value="94"/>
</dbReference>
<dbReference type="PRINTS" id="PR01887">
    <property type="entry name" value="SPECTRNALPHA"/>
</dbReference>
<dbReference type="OMA" id="PPMINIS"/>
<evidence type="ECO:0000259" key="7">
    <source>
        <dbReference type="PROSITE" id="PS50002"/>
    </source>
</evidence>
<dbReference type="GO" id="GO:0051015">
    <property type="term" value="F:actin filament binding"/>
    <property type="evidence" value="ECO:0007669"/>
    <property type="project" value="TreeGrafter"/>
</dbReference>
<feature type="region of interest" description="Disordered" evidence="6">
    <location>
        <begin position="105"/>
        <end position="326"/>
    </location>
</feature>
<evidence type="ECO:0000256" key="3">
    <source>
        <dbReference type="ARBA" id="ARBA00022980"/>
    </source>
</evidence>
<evidence type="ECO:0000256" key="1">
    <source>
        <dbReference type="ARBA" id="ARBA00010444"/>
    </source>
</evidence>
<dbReference type="eggNOG" id="KOG0187">
    <property type="taxonomic scope" value="Eukaryota"/>
</dbReference>
<dbReference type="Gene3D" id="2.30.30.40">
    <property type="entry name" value="SH3 Domains"/>
    <property type="match status" value="2"/>
</dbReference>
<dbReference type="FunFam" id="2.30.30.40:FF:000046">
    <property type="entry name" value="Drebrin-like protein isoform B"/>
    <property type="match status" value="1"/>
</dbReference>
<dbReference type="GO" id="GO:0030833">
    <property type="term" value="P:regulation of actin filament polymerization"/>
    <property type="evidence" value="ECO:0007669"/>
    <property type="project" value="TreeGrafter"/>
</dbReference>
<dbReference type="PROSITE" id="PS00712">
    <property type="entry name" value="RIBOSOMAL_S17E"/>
    <property type="match status" value="1"/>
</dbReference>
<sequence>MSVTFSSPNLVATYEAVINSSADYDWAIFNQSGNELKVQATGSGLDDLSDEFMDGRMDSLVWRTLRSTASFSSPGVVRVSPSPRRDSSVQNKFLKGAHIVLQARNDRIQESSGSKYTTQASGAAATGGFAPKPVAASYRPSQGLGGSQGKPTSASSPPPPPAAARPTPSVPAASKPSLPTASKPPPMPSAPRPTVSAPKAPSPPPSPPAPKAEEPPKPAAEDRIGKVGTNYEPVKLSVGKLSNRWNPAGNKDDDDDDAPSSTGPSLKERMAAFSGGASKPTTSAPKPSGQKLTWSERQALAKKQQEEEEERSRAASANREPRRCPHQLISTNKRLLDEVAQVPSKRLRNKIAGFTTHLMKRIQKGPVRGISFRLQEEERERKDQYVPDVSALAVSPETPLDVDPETKDLLRSLGLDSLPVNVVNVSAYQPRERKGRYVPGAGKQLAGPMALCLGDPAENPVLPSRRRPEDEPEPESKPAPSGGAADGTTARALYDYEAAEEGEIGFAEDEILTNIDQIDEGWWQGTNAKGESGLFPSNYCELIESSSEAPAAPPPPPAPPAPAAGDDDGEVMVAAYDYDAAEDNELSFREGDKITNIDKVDEDWWQGVCNGAEGLFPAAYVMTPEEYAAQG</sequence>
<dbReference type="Gene3D" id="1.10.60.20">
    <property type="entry name" value="Ribosomal protein S17e-like"/>
    <property type="match status" value="1"/>
</dbReference>
<dbReference type="CDD" id="cd11819">
    <property type="entry name" value="SH3_Cortactin_like"/>
    <property type="match status" value="2"/>
</dbReference>
<evidence type="ECO:0000256" key="4">
    <source>
        <dbReference type="ARBA" id="ARBA00023274"/>
    </source>
</evidence>
<name>K1V056_TRIAC</name>
<dbReference type="GO" id="GO:0003735">
    <property type="term" value="F:structural constituent of ribosome"/>
    <property type="evidence" value="ECO:0007669"/>
    <property type="project" value="InterPro"/>
</dbReference>
<dbReference type="Pfam" id="PF00833">
    <property type="entry name" value="Ribosomal_S17e"/>
    <property type="match status" value="1"/>
</dbReference>
<comment type="caution">
    <text evidence="8">The sequence shown here is derived from an EMBL/GenBank/DDBJ whole genome shotgun (WGS) entry which is preliminary data.</text>
</comment>
<dbReference type="SUPFAM" id="SSF116820">
    <property type="entry name" value="Rps17e-like"/>
    <property type="match status" value="1"/>
</dbReference>
<dbReference type="Proteomes" id="UP000006757">
    <property type="component" value="Unassembled WGS sequence"/>
</dbReference>
<dbReference type="InterPro" id="IPR029006">
    <property type="entry name" value="ADF-H/Gelsolin-like_dom_sf"/>
</dbReference>
<protein>
    <recommendedName>
        <fullName evidence="7">SH3 domain-containing protein</fullName>
    </recommendedName>
</protein>
<comment type="similarity">
    <text evidence="1">Belongs to the eukaryotic ribosomal protein eS17 family.</text>
</comment>
<proteinExistence type="inferred from homology"/>
<feature type="compositionally biased region" description="Pro residues" evidence="6">
    <location>
        <begin position="200"/>
        <end position="210"/>
    </location>
</feature>
<dbReference type="eggNOG" id="KOG3655">
    <property type="taxonomic scope" value="Eukaryota"/>
</dbReference>
<dbReference type="Gene3D" id="3.40.20.10">
    <property type="entry name" value="Severin"/>
    <property type="match status" value="1"/>
</dbReference>
<feature type="compositionally biased region" description="Polar residues" evidence="6">
    <location>
        <begin position="279"/>
        <end position="295"/>
    </location>
</feature>
<dbReference type="SUPFAM" id="SSF50044">
    <property type="entry name" value="SH3-domain"/>
    <property type="match status" value="2"/>
</dbReference>
<feature type="compositionally biased region" description="Low complexity" evidence="6">
    <location>
        <begin position="164"/>
        <end position="181"/>
    </location>
</feature>
<dbReference type="InterPro" id="IPR001452">
    <property type="entry name" value="SH3_domain"/>
</dbReference>
<keyword evidence="4" id="KW-0687">Ribonucleoprotein</keyword>
<dbReference type="AlphaFoldDB" id="K1V056"/>
<dbReference type="PROSITE" id="PS50002">
    <property type="entry name" value="SH3"/>
    <property type="match status" value="2"/>
</dbReference>
<evidence type="ECO:0000313" key="9">
    <source>
        <dbReference type="Proteomes" id="UP000006757"/>
    </source>
</evidence>
<accession>K1V056</accession>
<dbReference type="InterPro" id="IPR036401">
    <property type="entry name" value="Ribosomal_eS17_sf"/>
</dbReference>
<organism evidence="8 9">
    <name type="scientific">Trichosporon asahii var. asahii (strain CBS 8904)</name>
    <name type="common">Yeast</name>
    <dbReference type="NCBI Taxonomy" id="1220162"/>
    <lineage>
        <taxon>Eukaryota</taxon>
        <taxon>Fungi</taxon>
        <taxon>Dikarya</taxon>
        <taxon>Basidiomycota</taxon>
        <taxon>Agaricomycotina</taxon>
        <taxon>Tremellomycetes</taxon>
        <taxon>Trichosporonales</taxon>
        <taxon>Trichosporonaceae</taxon>
        <taxon>Trichosporon</taxon>
    </lineage>
</organism>
<dbReference type="GO" id="GO:0005840">
    <property type="term" value="C:ribosome"/>
    <property type="evidence" value="ECO:0007669"/>
    <property type="project" value="UniProtKB-KW"/>
</dbReference>
<dbReference type="GO" id="GO:0006412">
    <property type="term" value="P:translation"/>
    <property type="evidence" value="ECO:0007669"/>
    <property type="project" value="InterPro"/>
</dbReference>
<feature type="compositionally biased region" description="Low complexity" evidence="6">
    <location>
        <begin position="117"/>
        <end position="130"/>
    </location>
</feature>
<dbReference type="InterPro" id="IPR001210">
    <property type="entry name" value="Ribosomal_eS17"/>
</dbReference>
<feature type="compositionally biased region" description="Basic and acidic residues" evidence="6">
    <location>
        <begin position="211"/>
        <end position="225"/>
    </location>
</feature>
<dbReference type="SMART" id="SM00326">
    <property type="entry name" value="SH3"/>
    <property type="match status" value="2"/>
</dbReference>
<feature type="compositionally biased region" description="Pro residues" evidence="6">
    <location>
        <begin position="182"/>
        <end position="191"/>
    </location>
</feature>
<feature type="domain" description="SH3" evidence="7">
    <location>
        <begin position="567"/>
        <end position="626"/>
    </location>
</feature>
<feature type="domain" description="SH3" evidence="7">
    <location>
        <begin position="485"/>
        <end position="545"/>
    </location>
</feature>
<dbReference type="SUPFAM" id="SSF55753">
    <property type="entry name" value="Actin depolymerizing proteins"/>
    <property type="match status" value="1"/>
</dbReference>
<feature type="region of interest" description="Disordered" evidence="6">
    <location>
        <begin position="545"/>
        <end position="568"/>
    </location>
</feature>
<dbReference type="PANTHER" id="PTHR10829">
    <property type="entry name" value="CORTACTIN AND DREBRIN"/>
    <property type="match status" value="1"/>
</dbReference>
<keyword evidence="9" id="KW-1185">Reference proteome</keyword>
<dbReference type="InterPro" id="IPR018273">
    <property type="entry name" value="Ribosomal_eS17_CS"/>
</dbReference>
<dbReference type="GO" id="GO:0030427">
    <property type="term" value="C:site of polarized growth"/>
    <property type="evidence" value="ECO:0007669"/>
    <property type="project" value="TreeGrafter"/>
</dbReference>
<feature type="region of interest" description="Disordered" evidence="6">
    <location>
        <begin position="449"/>
        <end position="488"/>
    </location>
</feature>
<dbReference type="EMBL" id="AMBO01000416">
    <property type="protein sequence ID" value="EKC97284.1"/>
    <property type="molecule type" value="Genomic_DNA"/>
</dbReference>